<organism evidence="2 3">
    <name type="scientific">Azospirillum rugosum</name>
    <dbReference type="NCBI Taxonomy" id="416170"/>
    <lineage>
        <taxon>Bacteria</taxon>
        <taxon>Pseudomonadati</taxon>
        <taxon>Pseudomonadota</taxon>
        <taxon>Alphaproteobacteria</taxon>
        <taxon>Rhodospirillales</taxon>
        <taxon>Azospirillaceae</taxon>
        <taxon>Azospirillum</taxon>
    </lineage>
</organism>
<dbReference type="EMBL" id="JAGINP010000023">
    <property type="protein sequence ID" value="MBP2295601.1"/>
    <property type="molecule type" value="Genomic_DNA"/>
</dbReference>
<keyword evidence="1" id="KW-0472">Membrane</keyword>
<evidence type="ECO:0000256" key="1">
    <source>
        <dbReference type="SAM" id="Phobius"/>
    </source>
</evidence>
<protein>
    <submittedName>
        <fullName evidence="2">Type VI protein secretion system component VasF</fullName>
    </submittedName>
</protein>
<comment type="caution">
    <text evidence="2">The sequence shown here is derived from an EMBL/GenBank/DDBJ whole genome shotgun (WGS) entry which is preliminary data.</text>
</comment>
<reference evidence="2 3" key="1">
    <citation type="submission" date="2021-03" db="EMBL/GenBank/DDBJ databases">
        <title>Genomic Encyclopedia of Type Strains, Phase III (KMG-III): the genomes of soil and plant-associated and newly described type strains.</title>
        <authorList>
            <person name="Whitman W."/>
        </authorList>
    </citation>
    <scope>NUCLEOTIDE SEQUENCE [LARGE SCALE GENOMIC DNA]</scope>
    <source>
        <strain evidence="2 3">IMMIB AFH-6</strain>
    </source>
</reference>
<keyword evidence="1" id="KW-1133">Transmembrane helix</keyword>
<gene>
    <name evidence="2" type="ORF">J2851_005412</name>
</gene>
<sequence length="47" mass="5243">MADDPRKVGVYDTDGTRTTTGSTAGHMNWWIIALVVLLILVALYFLF</sequence>
<keyword evidence="3" id="KW-1185">Reference proteome</keyword>
<evidence type="ECO:0000313" key="2">
    <source>
        <dbReference type="EMBL" id="MBP2295601.1"/>
    </source>
</evidence>
<dbReference type="Proteomes" id="UP000781958">
    <property type="component" value="Unassembled WGS sequence"/>
</dbReference>
<keyword evidence="1" id="KW-0812">Transmembrane</keyword>
<evidence type="ECO:0000313" key="3">
    <source>
        <dbReference type="Proteomes" id="UP000781958"/>
    </source>
</evidence>
<name>A0ABS4SSQ7_9PROT</name>
<accession>A0ABS4SSQ7</accession>
<proteinExistence type="predicted"/>
<dbReference type="RefSeq" id="WP_209770149.1">
    <property type="nucleotide sequence ID" value="NZ_JAGINP010000023.1"/>
</dbReference>
<feature type="transmembrane region" description="Helical" evidence="1">
    <location>
        <begin position="27"/>
        <end position="46"/>
    </location>
</feature>